<evidence type="ECO:0000256" key="3">
    <source>
        <dbReference type="ARBA" id="ARBA00022692"/>
    </source>
</evidence>
<dbReference type="Gene3D" id="1.20.950.20">
    <property type="entry name" value="Transmembrane di-heme cytochromes, Chain C"/>
    <property type="match status" value="1"/>
</dbReference>
<reference evidence="9 10" key="1">
    <citation type="submission" date="2020-06" db="EMBL/GenBank/DDBJ databases">
        <title>Actinomadura xiongansis sp. nov., isolated from soil of Baiyangdian.</title>
        <authorList>
            <person name="Zhang X."/>
        </authorList>
    </citation>
    <scope>NUCLEOTIDE SEQUENCE [LARGE SCALE GENOMIC DNA]</scope>
    <source>
        <strain evidence="9 10">HBUM206468</strain>
    </source>
</reference>
<comment type="caution">
    <text evidence="9">The sequence shown here is derived from an EMBL/GenBank/DDBJ whole genome shotgun (WGS) entry which is preliminary data.</text>
</comment>
<feature type="region of interest" description="Disordered" evidence="6">
    <location>
        <begin position="214"/>
        <end position="243"/>
    </location>
</feature>
<accession>A0ABR7LK04</accession>
<keyword evidence="4 7" id="KW-1133">Transmembrane helix</keyword>
<dbReference type="InterPro" id="IPR051817">
    <property type="entry name" value="FDH_cytochrome_b556_subunit"/>
</dbReference>
<organism evidence="9 10">
    <name type="scientific">Actinomadura alba</name>
    <dbReference type="NCBI Taxonomy" id="406431"/>
    <lineage>
        <taxon>Bacteria</taxon>
        <taxon>Bacillati</taxon>
        <taxon>Actinomycetota</taxon>
        <taxon>Actinomycetes</taxon>
        <taxon>Streptosporangiales</taxon>
        <taxon>Thermomonosporaceae</taxon>
        <taxon>Actinomadura</taxon>
    </lineage>
</organism>
<feature type="domain" description="Cytochrome b561 bacterial/Ni-hydrogenase" evidence="8">
    <location>
        <begin position="19"/>
        <end position="188"/>
    </location>
</feature>
<dbReference type="EMBL" id="JABVEC010000003">
    <property type="protein sequence ID" value="MBC6465187.1"/>
    <property type="molecule type" value="Genomic_DNA"/>
</dbReference>
<evidence type="ECO:0000256" key="4">
    <source>
        <dbReference type="ARBA" id="ARBA00022989"/>
    </source>
</evidence>
<dbReference type="PANTHER" id="PTHR30074:SF6">
    <property type="entry name" value="FORMATE DEHYDROGENASE GAMMA SUBUNIT"/>
    <property type="match status" value="1"/>
</dbReference>
<keyword evidence="5 7" id="KW-0472">Membrane</keyword>
<dbReference type="InterPro" id="IPR011577">
    <property type="entry name" value="Cyt_b561_bac/Ni-Hgenase"/>
</dbReference>
<evidence type="ECO:0000256" key="7">
    <source>
        <dbReference type="SAM" id="Phobius"/>
    </source>
</evidence>
<protein>
    <submittedName>
        <fullName evidence="9">Cytochrome b/b6 domain-containing protein</fullName>
    </submittedName>
</protein>
<dbReference type="RefSeq" id="WP_187242186.1">
    <property type="nucleotide sequence ID" value="NZ_BAAAOK010000017.1"/>
</dbReference>
<dbReference type="PANTHER" id="PTHR30074">
    <property type="entry name" value="FORMATE DEHYDROGENASE, NITRATE-INDUCIBLE, CYTOCHROME B556 FDN SUBUNIT"/>
    <property type="match status" value="1"/>
</dbReference>
<dbReference type="SUPFAM" id="SSF81342">
    <property type="entry name" value="Transmembrane di-heme cytochromes"/>
    <property type="match status" value="1"/>
</dbReference>
<feature type="transmembrane region" description="Helical" evidence="7">
    <location>
        <begin position="128"/>
        <end position="147"/>
    </location>
</feature>
<dbReference type="Pfam" id="PF01292">
    <property type="entry name" value="Ni_hydr_CYTB"/>
    <property type="match status" value="1"/>
</dbReference>
<sequence length="243" mass="26824">MSRPGPRRQGRRGGRTILRFTRSERAVHHAVALLMIICLVTAACLYVPAIAAAVGRRELIKTIHVIAGFGLPVPILAGRLFAAFRADLRRLNRFRDEDWEWLRRRDRRAVIDGTGAIPVGKFNAGQKLNAAFVAGAVLVMLGTGAMLTFPGPFPDAWRTGATFVHDWLTLAVLVVFLGHLRYALRDRGAMAGMWDGHVDLPWAARHHPAWLSEQAATREPALRERAPREAAPEATEERGVPGP</sequence>
<keyword evidence="3 7" id="KW-0812">Transmembrane</keyword>
<feature type="transmembrane region" description="Helical" evidence="7">
    <location>
        <begin position="167"/>
        <end position="184"/>
    </location>
</feature>
<evidence type="ECO:0000313" key="10">
    <source>
        <dbReference type="Proteomes" id="UP000805614"/>
    </source>
</evidence>
<evidence type="ECO:0000256" key="1">
    <source>
        <dbReference type="ARBA" id="ARBA00004651"/>
    </source>
</evidence>
<proteinExistence type="predicted"/>
<feature type="transmembrane region" description="Helical" evidence="7">
    <location>
        <begin position="63"/>
        <end position="84"/>
    </location>
</feature>
<keyword evidence="2" id="KW-1003">Cell membrane</keyword>
<keyword evidence="10" id="KW-1185">Reference proteome</keyword>
<evidence type="ECO:0000256" key="2">
    <source>
        <dbReference type="ARBA" id="ARBA00022475"/>
    </source>
</evidence>
<evidence type="ECO:0000313" key="9">
    <source>
        <dbReference type="EMBL" id="MBC6465187.1"/>
    </source>
</evidence>
<evidence type="ECO:0000256" key="6">
    <source>
        <dbReference type="SAM" id="MobiDB-lite"/>
    </source>
</evidence>
<gene>
    <name evidence="9" type="ORF">HKK74_06745</name>
</gene>
<evidence type="ECO:0000256" key="5">
    <source>
        <dbReference type="ARBA" id="ARBA00023136"/>
    </source>
</evidence>
<feature type="compositionally biased region" description="Basic and acidic residues" evidence="6">
    <location>
        <begin position="220"/>
        <end position="243"/>
    </location>
</feature>
<dbReference type="InterPro" id="IPR016174">
    <property type="entry name" value="Di-haem_cyt_TM"/>
</dbReference>
<evidence type="ECO:0000259" key="8">
    <source>
        <dbReference type="Pfam" id="PF01292"/>
    </source>
</evidence>
<feature type="transmembrane region" description="Helical" evidence="7">
    <location>
        <begin position="30"/>
        <end position="51"/>
    </location>
</feature>
<name>A0ABR7LK04_9ACTN</name>
<dbReference type="Proteomes" id="UP000805614">
    <property type="component" value="Unassembled WGS sequence"/>
</dbReference>
<comment type="subcellular location">
    <subcellularLocation>
        <location evidence="1">Cell membrane</location>
        <topology evidence="1">Multi-pass membrane protein</topology>
    </subcellularLocation>
</comment>